<keyword evidence="3" id="KW-1185">Reference proteome</keyword>
<evidence type="ECO:0000313" key="2">
    <source>
        <dbReference type="EMBL" id="RPB19289.1"/>
    </source>
</evidence>
<dbReference type="PANTHER" id="PTHR34825:SF1">
    <property type="entry name" value="AAA-ATPASE-LIKE DOMAIN-CONTAINING PROTEIN"/>
    <property type="match status" value="1"/>
</dbReference>
<dbReference type="Proteomes" id="UP000267821">
    <property type="component" value="Unassembled WGS sequence"/>
</dbReference>
<evidence type="ECO:0000313" key="3">
    <source>
        <dbReference type="Proteomes" id="UP000267821"/>
    </source>
</evidence>
<dbReference type="OrthoDB" id="5391320at2759"/>
<evidence type="ECO:0000259" key="1">
    <source>
        <dbReference type="Pfam" id="PF09820"/>
    </source>
</evidence>
<organism evidence="2 3">
    <name type="scientific">Terfezia boudieri ATCC MYA-4762</name>
    <dbReference type="NCBI Taxonomy" id="1051890"/>
    <lineage>
        <taxon>Eukaryota</taxon>
        <taxon>Fungi</taxon>
        <taxon>Dikarya</taxon>
        <taxon>Ascomycota</taxon>
        <taxon>Pezizomycotina</taxon>
        <taxon>Pezizomycetes</taxon>
        <taxon>Pezizales</taxon>
        <taxon>Pezizaceae</taxon>
        <taxon>Terfezia</taxon>
    </lineage>
</organism>
<dbReference type="PANTHER" id="PTHR34825">
    <property type="entry name" value="CONSERVED PROTEIN, WITH A WEAK D-GALACTARATE DEHYDRATASE/ALTRONATE HYDROLASE DOMAIN"/>
    <property type="match status" value="1"/>
</dbReference>
<protein>
    <submittedName>
        <fullName evidence="2">DUF1703-domain-containing protein</fullName>
    </submittedName>
</protein>
<gene>
    <name evidence="2" type="ORF">L211DRAFT_871366</name>
</gene>
<sequence>MVPSRLPAPYFPRTSYGGVMQPDYQPTWSVILRIKRSPPHVHTAASPKRARVGDSSLIINGELKYFRSGAKAFSDLLQREGQAYFDHTRYISKLHEFDDFILFCRPRRFGKSLTYADKHQSLYKGLDVQKDIDEGRVDPGQYFVLKFDFSQINPSPDLPEANEELIAFLNHTIKGFYRKYAAYLGGNFTDLCQNVDNRRPNLSLRLCTNSVQYAIQQDERLAGIEGIYILVDEYDSFPNSYLNLPKIVGGSENAWDETAVGRTFRSFWATIKALGTEGIIKRIFITGISPLSLSSLGSAFNVARNLSFHKDLAGLCGLTSSDLEAALTGIYEDPKVYDLFFSEMTEFYNGYHFCQDETVNTVYNTETCLAYLQCRIEGVTPETEDPENSEVSEVFLRRFATSAPAIRDFEKALECDEKGNFMPIEYSNFKLQFTLRDLSNEEDYISWRSLIVYFGGLTFHPEKPTTHLKIPNRVAANRIALAVLGKYDLRNSLTEARS</sequence>
<name>A0A3N4LCV3_9PEZI</name>
<reference evidence="2 3" key="1">
    <citation type="journal article" date="2018" name="Nat. Ecol. Evol.">
        <title>Pezizomycetes genomes reveal the molecular basis of ectomycorrhizal truffle lifestyle.</title>
        <authorList>
            <person name="Murat C."/>
            <person name="Payen T."/>
            <person name="Noel B."/>
            <person name="Kuo A."/>
            <person name="Morin E."/>
            <person name="Chen J."/>
            <person name="Kohler A."/>
            <person name="Krizsan K."/>
            <person name="Balestrini R."/>
            <person name="Da Silva C."/>
            <person name="Montanini B."/>
            <person name="Hainaut M."/>
            <person name="Levati E."/>
            <person name="Barry K.W."/>
            <person name="Belfiori B."/>
            <person name="Cichocki N."/>
            <person name="Clum A."/>
            <person name="Dockter R.B."/>
            <person name="Fauchery L."/>
            <person name="Guy J."/>
            <person name="Iotti M."/>
            <person name="Le Tacon F."/>
            <person name="Lindquist E.A."/>
            <person name="Lipzen A."/>
            <person name="Malagnac F."/>
            <person name="Mello A."/>
            <person name="Molinier V."/>
            <person name="Miyauchi S."/>
            <person name="Poulain J."/>
            <person name="Riccioni C."/>
            <person name="Rubini A."/>
            <person name="Sitrit Y."/>
            <person name="Splivallo R."/>
            <person name="Traeger S."/>
            <person name="Wang M."/>
            <person name="Zifcakova L."/>
            <person name="Wipf D."/>
            <person name="Zambonelli A."/>
            <person name="Paolocci F."/>
            <person name="Nowrousian M."/>
            <person name="Ottonello S."/>
            <person name="Baldrian P."/>
            <person name="Spatafora J.W."/>
            <person name="Henrissat B."/>
            <person name="Nagy L.G."/>
            <person name="Aury J.M."/>
            <person name="Wincker P."/>
            <person name="Grigoriev I.V."/>
            <person name="Bonfante P."/>
            <person name="Martin F.M."/>
        </authorList>
    </citation>
    <scope>NUCLEOTIDE SEQUENCE [LARGE SCALE GENOMIC DNA]</scope>
    <source>
        <strain evidence="2 3">ATCC MYA-4762</strain>
    </source>
</reference>
<dbReference type="Pfam" id="PF09820">
    <property type="entry name" value="AAA-ATPase_like"/>
    <property type="match status" value="1"/>
</dbReference>
<feature type="domain" description="AAA-ATPase-like" evidence="1">
    <location>
        <begin position="69"/>
        <end position="296"/>
    </location>
</feature>
<accession>A0A3N4LCV3</accession>
<dbReference type="InParanoid" id="A0A3N4LCV3"/>
<proteinExistence type="predicted"/>
<dbReference type="EMBL" id="ML121592">
    <property type="protein sequence ID" value="RPB19289.1"/>
    <property type="molecule type" value="Genomic_DNA"/>
</dbReference>
<dbReference type="AlphaFoldDB" id="A0A3N4LCV3"/>
<dbReference type="InterPro" id="IPR018631">
    <property type="entry name" value="AAA-ATPase-like_dom"/>
</dbReference>